<gene>
    <name evidence="2" type="ORF">UFOPK3614_00842</name>
</gene>
<protein>
    <submittedName>
        <fullName evidence="2">Unannotated protein</fullName>
    </submittedName>
</protein>
<name>A0A6J7HI95_9ZZZZ</name>
<proteinExistence type="predicted"/>
<dbReference type="EMBL" id="CAFBMS010000047">
    <property type="protein sequence ID" value="CAB4920671.1"/>
    <property type="molecule type" value="Genomic_DNA"/>
</dbReference>
<feature type="region of interest" description="Disordered" evidence="1">
    <location>
        <begin position="1"/>
        <end position="29"/>
    </location>
</feature>
<sequence length="163" mass="17928">MSGLSALKLVQAKREKGTSPQHARRQKLSTKLAEQIQLAKAQQSGTEFSPMRVRTVKDEATGQSRKVEVPKKLKPWWWTDEKGKLCITVRYGARTLEIVEGKNAIETDNIADVITSLQVIRSAVDAGELDKRIDAVMGAVKAGFSKEPTPSGRTTLKLPSKTV</sequence>
<dbReference type="AlphaFoldDB" id="A0A6J7HI95"/>
<organism evidence="2">
    <name type="scientific">freshwater metagenome</name>
    <dbReference type="NCBI Taxonomy" id="449393"/>
    <lineage>
        <taxon>unclassified sequences</taxon>
        <taxon>metagenomes</taxon>
        <taxon>ecological metagenomes</taxon>
    </lineage>
</organism>
<evidence type="ECO:0000256" key="1">
    <source>
        <dbReference type="SAM" id="MobiDB-lite"/>
    </source>
</evidence>
<evidence type="ECO:0000313" key="2">
    <source>
        <dbReference type="EMBL" id="CAB4920671.1"/>
    </source>
</evidence>
<dbReference type="InterPro" id="IPR046581">
    <property type="entry name" value="DUF6641"/>
</dbReference>
<dbReference type="Pfam" id="PF20346">
    <property type="entry name" value="DUF6641"/>
    <property type="match status" value="1"/>
</dbReference>
<reference evidence="2" key="1">
    <citation type="submission" date="2020-05" db="EMBL/GenBank/DDBJ databases">
        <authorList>
            <person name="Chiriac C."/>
            <person name="Salcher M."/>
            <person name="Ghai R."/>
            <person name="Kavagutti S V."/>
        </authorList>
    </citation>
    <scope>NUCLEOTIDE SEQUENCE</scope>
</reference>
<accession>A0A6J7HI95</accession>